<dbReference type="PIRSF" id="PIRSF000349">
    <property type="entry name" value="SODismutase"/>
    <property type="match status" value="1"/>
</dbReference>
<evidence type="ECO:0000313" key="10">
    <source>
        <dbReference type="EMBL" id="MBB4035792.1"/>
    </source>
</evidence>
<feature type="signal peptide" evidence="7">
    <location>
        <begin position="1"/>
        <end position="21"/>
    </location>
</feature>
<evidence type="ECO:0000256" key="6">
    <source>
        <dbReference type="RuleBase" id="RU000414"/>
    </source>
</evidence>
<dbReference type="GO" id="GO:0004784">
    <property type="term" value="F:superoxide dismutase activity"/>
    <property type="evidence" value="ECO:0007669"/>
    <property type="project" value="UniProtKB-EC"/>
</dbReference>
<dbReference type="EMBL" id="JACIEP010000005">
    <property type="protein sequence ID" value="MBB4035792.1"/>
    <property type="molecule type" value="Genomic_DNA"/>
</dbReference>
<organism evidence="10 11">
    <name type="scientific">Dysgonomonas hofstadii</name>
    <dbReference type="NCBI Taxonomy" id="637886"/>
    <lineage>
        <taxon>Bacteria</taxon>
        <taxon>Pseudomonadati</taxon>
        <taxon>Bacteroidota</taxon>
        <taxon>Bacteroidia</taxon>
        <taxon>Bacteroidales</taxon>
        <taxon>Dysgonomonadaceae</taxon>
        <taxon>Dysgonomonas</taxon>
    </lineage>
</organism>
<evidence type="ECO:0000313" key="11">
    <source>
        <dbReference type="Proteomes" id="UP000555103"/>
    </source>
</evidence>
<feature type="chain" id="PRO_5032753415" description="Superoxide dismutase" evidence="7">
    <location>
        <begin position="22"/>
        <end position="227"/>
    </location>
</feature>
<evidence type="ECO:0000256" key="4">
    <source>
        <dbReference type="ARBA" id="ARBA00023002"/>
    </source>
</evidence>
<dbReference type="PANTHER" id="PTHR43595">
    <property type="entry name" value="37S RIBOSOMAL PROTEIN S26, MITOCHONDRIAL"/>
    <property type="match status" value="1"/>
</dbReference>
<keyword evidence="4 6" id="KW-0560">Oxidoreductase</keyword>
<evidence type="ECO:0000259" key="9">
    <source>
        <dbReference type="Pfam" id="PF02777"/>
    </source>
</evidence>
<dbReference type="FunFam" id="3.55.40.20:FF:000001">
    <property type="entry name" value="Superoxide dismutase"/>
    <property type="match status" value="1"/>
</dbReference>
<keyword evidence="3 5" id="KW-0479">Metal-binding</keyword>
<feature type="binding site" evidence="5">
    <location>
        <position position="197"/>
    </location>
    <ligand>
        <name>Mn(2+)</name>
        <dbReference type="ChEBI" id="CHEBI:29035"/>
    </ligand>
</feature>
<dbReference type="InterPro" id="IPR019833">
    <property type="entry name" value="Mn/Fe_SOD_BS"/>
</dbReference>
<evidence type="ECO:0000256" key="1">
    <source>
        <dbReference type="ARBA" id="ARBA00008714"/>
    </source>
</evidence>
<dbReference type="InterPro" id="IPR019832">
    <property type="entry name" value="Mn/Fe_SOD_C"/>
</dbReference>
<gene>
    <name evidence="10" type="ORF">GGR21_001687</name>
</gene>
<dbReference type="GO" id="GO:0046872">
    <property type="term" value="F:metal ion binding"/>
    <property type="evidence" value="ECO:0007669"/>
    <property type="project" value="UniProtKB-KW"/>
</dbReference>
<dbReference type="SUPFAM" id="SSF46609">
    <property type="entry name" value="Fe,Mn superoxide dismutase (SOD), N-terminal domain"/>
    <property type="match status" value="1"/>
</dbReference>
<comment type="catalytic activity">
    <reaction evidence="6">
        <text>2 superoxide + 2 H(+) = H2O2 + O2</text>
        <dbReference type="Rhea" id="RHEA:20696"/>
        <dbReference type="ChEBI" id="CHEBI:15378"/>
        <dbReference type="ChEBI" id="CHEBI:15379"/>
        <dbReference type="ChEBI" id="CHEBI:16240"/>
        <dbReference type="ChEBI" id="CHEBI:18421"/>
        <dbReference type="EC" id="1.15.1.1"/>
    </reaction>
</comment>
<comment type="similarity">
    <text evidence="1 6">Belongs to the iron/manganese superoxide dismutase family.</text>
</comment>
<accession>A0A840CTD8</accession>
<name>A0A840CTD8_9BACT</name>
<feature type="binding site" evidence="5">
    <location>
        <position position="193"/>
    </location>
    <ligand>
        <name>Mn(2+)</name>
        <dbReference type="ChEBI" id="CHEBI:29035"/>
    </ligand>
</feature>
<keyword evidence="11" id="KW-1185">Reference proteome</keyword>
<dbReference type="Gene3D" id="3.55.40.20">
    <property type="entry name" value="Iron/manganese superoxide dismutase, C-terminal domain"/>
    <property type="match status" value="1"/>
</dbReference>
<proteinExistence type="inferred from homology"/>
<feature type="binding site" evidence="5">
    <location>
        <position position="63"/>
    </location>
    <ligand>
        <name>Mn(2+)</name>
        <dbReference type="ChEBI" id="CHEBI:29035"/>
    </ligand>
</feature>
<comment type="caution">
    <text evidence="10">The sequence shown here is derived from an EMBL/GenBank/DDBJ whole genome shotgun (WGS) entry which is preliminary data.</text>
</comment>
<dbReference type="PRINTS" id="PR01703">
    <property type="entry name" value="MNSODISMTASE"/>
</dbReference>
<dbReference type="InterPro" id="IPR036324">
    <property type="entry name" value="Mn/Fe_SOD_N_sf"/>
</dbReference>
<sequence length="227" mass="25588">MKRIFFACITFALLITGNVNAQNNDNDNNNNQKTKAMKFELPKLPYATDALEPVIGKQTIELHWGKHLQTYINNLNNLIQGTKFENADLETIVKESDGAIFNNAGQTLNHNIYFLTFSPNGGGEPKGKLAEAINAKWGSFEEFKKEFNAAGTAVFGSGWVWLAKDKEGKLEITKEANAGNPITKGLTPLLGFDVWEHAYYLDYQNRRADHLAELWKIIDWSTVEARY</sequence>
<dbReference type="InterPro" id="IPR001189">
    <property type="entry name" value="Mn/Fe_SOD"/>
</dbReference>
<dbReference type="Gene3D" id="1.10.287.990">
    <property type="entry name" value="Fe,Mn superoxide dismutase (SOD) domain"/>
    <property type="match status" value="1"/>
</dbReference>
<reference evidence="10 11" key="1">
    <citation type="submission" date="2020-08" db="EMBL/GenBank/DDBJ databases">
        <title>Genomic Encyclopedia of Type Strains, Phase IV (KMG-IV): sequencing the most valuable type-strain genomes for metagenomic binning, comparative biology and taxonomic classification.</title>
        <authorList>
            <person name="Goeker M."/>
        </authorList>
    </citation>
    <scope>NUCLEOTIDE SEQUENCE [LARGE SCALE GENOMIC DNA]</scope>
    <source>
        <strain evidence="10 11">DSM 104969</strain>
    </source>
</reference>
<dbReference type="PROSITE" id="PS00088">
    <property type="entry name" value="SOD_MN"/>
    <property type="match status" value="1"/>
</dbReference>
<dbReference type="InterPro" id="IPR036314">
    <property type="entry name" value="SOD_C_sf"/>
</dbReference>
<evidence type="ECO:0000256" key="2">
    <source>
        <dbReference type="ARBA" id="ARBA00012682"/>
    </source>
</evidence>
<dbReference type="SUPFAM" id="SSF54719">
    <property type="entry name" value="Fe,Mn superoxide dismutase (SOD), C-terminal domain"/>
    <property type="match status" value="1"/>
</dbReference>
<dbReference type="Pfam" id="PF00081">
    <property type="entry name" value="Sod_Fe_N"/>
    <property type="match status" value="1"/>
</dbReference>
<dbReference type="InterPro" id="IPR019831">
    <property type="entry name" value="Mn/Fe_SOD_N"/>
</dbReference>
<evidence type="ECO:0000256" key="7">
    <source>
        <dbReference type="SAM" id="SignalP"/>
    </source>
</evidence>
<dbReference type="PANTHER" id="PTHR43595:SF2">
    <property type="entry name" value="SMALL RIBOSOMAL SUBUNIT PROTEIN MS42"/>
    <property type="match status" value="1"/>
</dbReference>
<comment type="function">
    <text evidence="6">Destroys radicals which are normally produced within the cells and which are toxic to biological systems.</text>
</comment>
<dbReference type="GO" id="GO:0005737">
    <property type="term" value="C:cytoplasm"/>
    <property type="evidence" value="ECO:0007669"/>
    <property type="project" value="TreeGrafter"/>
</dbReference>
<dbReference type="Pfam" id="PF02777">
    <property type="entry name" value="Sod_Fe_C"/>
    <property type="match status" value="1"/>
</dbReference>
<feature type="domain" description="Manganese/iron superoxide dismutase C-terminal" evidence="9">
    <location>
        <begin position="125"/>
        <end position="226"/>
    </location>
</feature>
<evidence type="ECO:0000256" key="5">
    <source>
        <dbReference type="PIRSR" id="PIRSR000349-1"/>
    </source>
</evidence>
<keyword evidence="7" id="KW-0732">Signal</keyword>
<dbReference type="Proteomes" id="UP000555103">
    <property type="component" value="Unassembled WGS sequence"/>
</dbReference>
<protein>
    <recommendedName>
        <fullName evidence="2 6">Superoxide dismutase</fullName>
        <ecNumber evidence="2 6">1.15.1.1</ecNumber>
    </recommendedName>
</protein>
<evidence type="ECO:0000259" key="8">
    <source>
        <dbReference type="Pfam" id="PF00081"/>
    </source>
</evidence>
<feature type="binding site" evidence="5">
    <location>
        <position position="110"/>
    </location>
    <ligand>
        <name>Mn(2+)</name>
        <dbReference type="ChEBI" id="CHEBI:29035"/>
    </ligand>
</feature>
<feature type="domain" description="Manganese/iron superoxide dismutase N-terminal" evidence="8">
    <location>
        <begin position="38"/>
        <end position="116"/>
    </location>
</feature>
<dbReference type="EC" id="1.15.1.1" evidence="2 6"/>
<dbReference type="AlphaFoldDB" id="A0A840CTD8"/>
<evidence type="ECO:0000256" key="3">
    <source>
        <dbReference type="ARBA" id="ARBA00022723"/>
    </source>
</evidence>